<organism evidence="2 3">
    <name type="scientific">Acinetobacter bereziniae</name>
    <name type="common">Acinetobacter genomosp. 10</name>
    <dbReference type="NCBI Taxonomy" id="106648"/>
    <lineage>
        <taxon>Bacteria</taxon>
        <taxon>Pseudomonadati</taxon>
        <taxon>Pseudomonadota</taxon>
        <taxon>Gammaproteobacteria</taxon>
        <taxon>Moraxellales</taxon>
        <taxon>Moraxellaceae</taxon>
        <taxon>Acinetobacter</taxon>
    </lineage>
</organism>
<proteinExistence type="predicted"/>
<name>A0A8I1AM17_ACIBZ</name>
<dbReference type="AlphaFoldDB" id="A0A8I1AM17"/>
<reference evidence="2" key="1">
    <citation type="submission" date="2022-02" db="EMBL/GenBank/DDBJ databases">
        <title>Characterization of Tn125 harboring carbapenem-resistant Acinetobacter bereziniae clinical isolates.</title>
        <authorList>
            <person name="Wong N.-K."/>
            <person name="Pan Q."/>
        </authorList>
    </citation>
    <scope>NUCLEOTIDE SEQUENCE</scope>
    <source>
        <strain evidence="2">GD03393</strain>
    </source>
</reference>
<dbReference type="Pfam" id="PF11726">
    <property type="entry name" value="YagK_YfjJ_C"/>
    <property type="match status" value="1"/>
</dbReference>
<dbReference type="GeneID" id="69463315"/>
<evidence type="ECO:0000313" key="2">
    <source>
        <dbReference type="EMBL" id="UUN96782.1"/>
    </source>
</evidence>
<accession>A0A8I1AM17</accession>
<evidence type="ECO:0000313" key="3">
    <source>
        <dbReference type="Proteomes" id="UP000644140"/>
    </source>
</evidence>
<dbReference type="Proteomes" id="UP000644140">
    <property type="component" value="Chromosome"/>
</dbReference>
<dbReference type="InterPro" id="IPR057271">
    <property type="entry name" value="YagK_YfjJ_C"/>
</dbReference>
<gene>
    <name evidence="2" type="ORF">I9054_015560</name>
</gene>
<sequence length="434" mass="51064">MGQEYPDVKTIELKPTTLEMALAIEPHVSIVGSDLDELEESSSDEPTEELPTPFNDEIGEAVEHYYACYPEIDNHDEFSKHHVISLFKKKQWNPAISVCSNAISLCNEVNIHKATYLYQRDKQKSHSLFNDKWMLIYPPILELIRSFLVNSKQLKSPISYRCEQYDVVMAAFNKILRPYQDCIYDLIAYPYDQLNEVDASGVPTGQKISVAMLINQFIKTLFEYLHSPKYVQRVNDRRKVARRREKKVLQYINKLRKHYSRLIGVRVDLYLPDDKKSFTPKEIVSHFHTLMQKLRRRESIHLAGYVTKLEYGVDQALHLHVFFFFNGSHHREDISLGRMIGEMWDKQIDGNHSYFNCNTSKNRKKYKYDALGVINRDDQTKYDYIAKVIHYFAKFEQYVLHSDLERVKTLNTGVLPHLRREMGRPNLTKHYQSI</sequence>
<evidence type="ECO:0000259" key="1">
    <source>
        <dbReference type="Pfam" id="PF11726"/>
    </source>
</evidence>
<protein>
    <submittedName>
        <fullName evidence="2">Inovirus Gp2 family protein</fullName>
    </submittedName>
</protein>
<dbReference type="RefSeq" id="WP_151793826.1">
    <property type="nucleotide sequence ID" value="NZ_CP066119.1"/>
</dbReference>
<feature type="domain" description="YagK/YfjJ C-terminal" evidence="1">
    <location>
        <begin position="257"/>
        <end position="397"/>
    </location>
</feature>
<dbReference type="EMBL" id="CP092085">
    <property type="protein sequence ID" value="UUN96782.1"/>
    <property type="molecule type" value="Genomic_DNA"/>
</dbReference>